<name>A0A0F5HKU0_BACTR</name>
<reference evidence="1" key="1">
    <citation type="submission" date="2015-02" db="EMBL/GenBank/DDBJ databases">
        <title>Genome Assembly of Bacillaceae bacterium MTCC 8252.</title>
        <authorList>
            <person name="Verma A."/>
            <person name="Khatri I."/>
            <person name="Mual P."/>
            <person name="Subramanian S."/>
            <person name="Krishnamurthi S."/>
        </authorList>
    </citation>
    <scope>NUCLEOTIDE SEQUENCE [LARGE SCALE GENOMIC DNA]</scope>
    <source>
        <strain evidence="1">MTCC 8252</strain>
    </source>
</reference>
<accession>A0A0F5HKU0</accession>
<keyword evidence="2" id="KW-1185">Reference proteome</keyword>
<dbReference type="EMBL" id="JWIR02000019">
    <property type="protein sequence ID" value="KKB41785.1"/>
    <property type="molecule type" value="Genomic_DNA"/>
</dbReference>
<evidence type="ECO:0000313" key="1">
    <source>
        <dbReference type="EMBL" id="KKB41785.1"/>
    </source>
</evidence>
<dbReference type="Proteomes" id="UP000031563">
    <property type="component" value="Unassembled WGS sequence"/>
</dbReference>
<protein>
    <submittedName>
        <fullName evidence="1">Uncharacterized protein</fullName>
    </submittedName>
</protein>
<organism evidence="1 2">
    <name type="scientific">Bacillus thermotolerans</name>
    <name type="common">Quasibacillus thermotolerans</name>
    <dbReference type="NCBI Taxonomy" id="1221996"/>
    <lineage>
        <taxon>Bacteria</taxon>
        <taxon>Bacillati</taxon>
        <taxon>Bacillota</taxon>
        <taxon>Bacilli</taxon>
        <taxon>Bacillales</taxon>
        <taxon>Bacillaceae</taxon>
        <taxon>Bacillus</taxon>
    </lineage>
</organism>
<sequence length="46" mass="5355">MNLQSKHQPFIKRDGFLIKYIGWTSTLCRKPVFLLVIHSLPGQPFV</sequence>
<dbReference type="STRING" id="1221996.QY95_00592"/>
<proteinExistence type="predicted"/>
<gene>
    <name evidence="1" type="ORF">QY95_00592</name>
</gene>
<accession>A0A0F5I906</accession>
<evidence type="ECO:0000313" key="2">
    <source>
        <dbReference type="Proteomes" id="UP000031563"/>
    </source>
</evidence>
<comment type="caution">
    <text evidence="1">The sequence shown here is derived from an EMBL/GenBank/DDBJ whole genome shotgun (WGS) entry which is preliminary data.</text>
</comment>
<dbReference type="AlphaFoldDB" id="A0A0F5HKU0"/>